<dbReference type="EMBL" id="JASNQZ010000015">
    <property type="protein sequence ID" value="KAL0946766.1"/>
    <property type="molecule type" value="Genomic_DNA"/>
</dbReference>
<reference evidence="12" key="1">
    <citation type="submission" date="2024-06" db="EMBL/GenBank/DDBJ databases">
        <title>Multi-omics analyses provide insights into the biosynthesis of the anticancer antibiotic pleurotin in Hohenbuehelia grisea.</title>
        <authorList>
            <person name="Weaver J.A."/>
            <person name="Alberti F."/>
        </authorList>
    </citation>
    <scope>NUCLEOTIDE SEQUENCE [LARGE SCALE GENOMIC DNA]</scope>
    <source>
        <strain evidence="12">T-177</strain>
    </source>
</reference>
<dbReference type="InterPro" id="IPR041848">
    <property type="entry name" value="Ste18_fungal"/>
</dbReference>
<evidence type="ECO:0000256" key="9">
    <source>
        <dbReference type="ARBA" id="ARBA00023289"/>
    </source>
</evidence>
<evidence type="ECO:0000313" key="11">
    <source>
        <dbReference type="EMBL" id="KAL0946766.1"/>
    </source>
</evidence>
<comment type="subcellular location">
    <subcellularLocation>
        <location evidence="1">Membrane</location>
    </subcellularLocation>
</comment>
<evidence type="ECO:0000256" key="2">
    <source>
        <dbReference type="ARBA" id="ARBA00007431"/>
    </source>
</evidence>
<comment type="caution">
    <text evidence="11">The sequence shown here is derived from an EMBL/GenBank/DDBJ whole genome shotgun (WGS) entry which is preliminary data.</text>
</comment>
<evidence type="ECO:0000256" key="7">
    <source>
        <dbReference type="ARBA" id="ARBA00023224"/>
    </source>
</evidence>
<dbReference type="Gene3D" id="4.10.260.10">
    <property type="entry name" value="Transducin (heterotrimeric G protein), gamma chain"/>
    <property type="match status" value="1"/>
</dbReference>
<evidence type="ECO:0000256" key="3">
    <source>
        <dbReference type="ARBA" id="ARBA00016111"/>
    </source>
</evidence>
<organism evidence="11 12">
    <name type="scientific">Hohenbuehelia grisea</name>
    <dbReference type="NCBI Taxonomy" id="104357"/>
    <lineage>
        <taxon>Eukaryota</taxon>
        <taxon>Fungi</taxon>
        <taxon>Dikarya</taxon>
        <taxon>Basidiomycota</taxon>
        <taxon>Agaricomycotina</taxon>
        <taxon>Agaricomycetes</taxon>
        <taxon>Agaricomycetidae</taxon>
        <taxon>Agaricales</taxon>
        <taxon>Pleurotineae</taxon>
        <taxon>Pleurotaceae</taxon>
        <taxon>Hohenbuehelia</taxon>
    </lineage>
</organism>
<protein>
    <recommendedName>
        <fullName evidence="3">Guanine nucleotide-binding protein subunit gamma</fullName>
    </recommendedName>
</protein>
<evidence type="ECO:0000256" key="6">
    <source>
        <dbReference type="ARBA" id="ARBA00023139"/>
    </source>
</evidence>
<feature type="domain" description="G protein gamma" evidence="10">
    <location>
        <begin position="12"/>
        <end position="82"/>
    </location>
</feature>
<evidence type="ECO:0000259" key="10">
    <source>
        <dbReference type="SMART" id="SM01224"/>
    </source>
</evidence>
<dbReference type="InterPro" id="IPR015898">
    <property type="entry name" value="G-protein_gamma-like_dom"/>
</dbReference>
<keyword evidence="12" id="KW-1185">Reference proteome</keyword>
<evidence type="ECO:0000256" key="1">
    <source>
        <dbReference type="ARBA" id="ARBA00004370"/>
    </source>
</evidence>
<evidence type="ECO:0000256" key="5">
    <source>
        <dbReference type="ARBA" id="ARBA00023136"/>
    </source>
</evidence>
<dbReference type="SMART" id="SM01224">
    <property type="entry name" value="G_gamma"/>
    <property type="match status" value="1"/>
</dbReference>
<name>A0ABR3IU59_9AGAR</name>
<evidence type="ECO:0000256" key="4">
    <source>
        <dbReference type="ARBA" id="ARBA00022481"/>
    </source>
</evidence>
<keyword evidence="7" id="KW-0807">Transducer</keyword>
<evidence type="ECO:0000313" key="12">
    <source>
        <dbReference type="Proteomes" id="UP001556367"/>
    </source>
</evidence>
<comment type="similarity">
    <text evidence="2">Belongs to the G protein gamma family.</text>
</comment>
<keyword evidence="4" id="KW-0488">Methylation</keyword>
<evidence type="ECO:0000256" key="8">
    <source>
        <dbReference type="ARBA" id="ARBA00023288"/>
    </source>
</evidence>
<gene>
    <name evidence="11" type="ORF">HGRIS_012941</name>
</gene>
<dbReference type="Proteomes" id="UP001556367">
    <property type="component" value="Unassembled WGS sequence"/>
</dbReference>
<keyword evidence="8" id="KW-0449">Lipoprotein</keyword>
<keyword evidence="9" id="KW-0636">Prenylation</keyword>
<sequence length="83" mass="9297">MSGRAGGRQTMSDLKLRRVLEHNQRLREDLTRPRVKVSEASASLIKFCKSTKDYLVPSVWGPVGRAEDPYGQQNTGCQCCSLQ</sequence>
<dbReference type="PANTHER" id="PTHR28189">
    <property type="entry name" value="GUANINE NUCLEOTIDE-BINDING PROTEIN SUBUNIT GAMMA"/>
    <property type="match status" value="1"/>
</dbReference>
<keyword evidence="5" id="KW-0472">Membrane</keyword>
<dbReference type="PANTHER" id="PTHR28189:SF1">
    <property type="entry name" value="GUANINE NUCLEOTIDE-BINDING PROTEIN SUBUNIT GAMMA"/>
    <property type="match status" value="1"/>
</dbReference>
<keyword evidence="6" id="KW-0564">Palmitate</keyword>
<accession>A0ABR3IU59</accession>
<dbReference type="Pfam" id="PF00631">
    <property type="entry name" value="G-gamma"/>
    <property type="match status" value="1"/>
</dbReference>
<dbReference type="SUPFAM" id="SSF48670">
    <property type="entry name" value="Transducin (heterotrimeric G protein), gamma chain"/>
    <property type="match status" value="1"/>
</dbReference>
<proteinExistence type="inferred from homology"/>
<dbReference type="InterPro" id="IPR036284">
    <property type="entry name" value="GGL_sf"/>
</dbReference>